<accession>A0A0F4KQG8</accession>
<dbReference type="InterPro" id="IPR048083">
    <property type="entry name" value="GrdB-like"/>
</dbReference>
<organism evidence="3 4">
    <name type="scientific">Bombilactobacillus mellis</name>
    <dbReference type="NCBI Taxonomy" id="1218508"/>
    <lineage>
        <taxon>Bacteria</taxon>
        <taxon>Bacillati</taxon>
        <taxon>Bacillota</taxon>
        <taxon>Bacilli</taxon>
        <taxon>Lactobacillales</taxon>
        <taxon>Lactobacillaceae</taxon>
        <taxon>Bombilactobacillus</taxon>
    </lineage>
</organism>
<keyword evidence="1" id="KW-0712">Selenocysteine</keyword>
<gene>
    <name evidence="3" type="ORF">JG29_13610</name>
</gene>
<dbReference type="OrthoDB" id="9764267at2"/>
<reference evidence="3 4" key="1">
    <citation type="submission" date="2014-12" db="EMBL/GenBank/DDBJ databases">
        <title>Comparative genomics of the lactic acid bacteria isolated from the honey bee gut.</title>
        <authorList>
            <person name="Ellegaard K.M."/>
            <person name="Tamarit D."/>
            <person name="Javelind E."/>
            <person name="Olofsson T."/>
            <person name="Andersson S.G."/>
            <person name="Vasquez A."/>
        </authorList>
    </citation>
    <scope>NUCLEOTIDE SEQUENCE [LARGE SCALE GENOMIC DNA]</scope>
    <source>
        <strain evidence="3 4">Hon2</strain>
    </source>
</reference>
<dbReference type="Pfam" id="PF07355">
    <property type="entry name" value="GRDB"/>
    <property type="match status" value="1"/>
</dbReference>
<dbReference type="AlphaFoldDB" id="A0A0F4KQG8"/>
<dbReference type="PATRIC" id="fig|1218508.4.peg.1353"/>
<dbReference type="GO" id="GO:0050485">
    <property type="term" value="F:oxidoreductase activity, acting on X-H and Y-H to form an X-Y bond, with a disulfide as acceptor"/>
    <property type="evidence" value="ECO:0007669"/>
    <property type="project" value="InterPro"/>
</dbReference>
<evidence type="ECO:0000313" key="4">
    <source>
        <dbReference type="Proteomes" id="UP000033695"/>
    </source>
</evidence>
<dbReference type="Proteomes" id="UP000033695">
    <property type="component" value="Unassembled WGS sequence"/>
</dbReference>
<name>A0A0F4KQG8_9LACO</name>
<dbReference type="InterPro" id="IPR010187">
    <property type="entry name" value="Various_sel_PB"/>
</dbReference>
<evidence type="ECO:0000313" key="3">
    <source>
        <dbReference type="EMBL" id="KJY48308.1"/>
    </source>
</evidence>
<evidence type="ECO:0008006" key="5">
    <source>
        <dbReference type="Google" id="ProtNLM"/>
    </source>
</evidence>
<dbReference type="HOGENOM" id="CLU_131390_0_0_9"/>
<proteinExistence type="predicted"/>
<keyword evidence="4" id="KW-1185">Reference proteome</keyword>
<dbReference type="STRING" id="1218508.JG29_13610"/>
<comment type="caution">
    <text evidence="3">The sequence shown here is derived from an EMBL/GenBank/DDBJ whole genome shotgun (WGS) entry which is preliminary data.</text>
</comment>
<dbReference type="RefSeq" id="WP_045923197.1">
    <property type="nucleotide sequence ID" value="NZ_JBHTHW010000005.1"/>
</dbReference>
<dbReference type="NCBIfam" id="NF041545">
    <property type="entry name" value="GrdB_like_no_Se"/>
    <property type="match status" value="1"/>
</dbReference>
<evidence type="ECO:0000256" key="2">
    <source>
        <dbReference type="ARBA" id="ARBA00023002"/>
    </source>
</evidence>
<sequence>MKVIVILDQIQSGLGGKEHADTPLGGKKIAMGSAATIEKALAQSDSTIIGTFYCGTQYYQNNQALVQQKFAKMAEKMKADVVVLGPAYDYHDFAQMACEIGDYIQQNTSLPVLIMLAQEKNADLLAKYRQHLLIVKMPPKGGSGLAAAIDHLVAGCLQVVQKEDLTTFKSNYCY</sequence>
<protein>
    <recommendedName>
        <fullName evidence="5">Glycine/betaine/sarcosine/D-proline reductase family selenoprotein B</fullName>
    </recommendedName>
</protein>
<dbReference type="EMBL" id="JXBZ01000009">
    <property type="protein sequence ID" value="KJY48308.1"/>
    <property type="molecule type" value="Genomic_DNA"/>
</dbReference>
<evidence type="ECO:0000256" key="1">
    <source>
        <dbReference type="ARBA" id="ARBA00022933"/>
    </source>
</evidence>
<keyword evidence="2" id="KW-0560">Oxidoreductase</keyword>